<evidence type="ECO:0000256" key="6">
    <source>
        <dbReference type="HAMAP-Rule" id="MF_01629"/>
    </source>
</evidence>
<organism evidence="10 11">
    <name type="scientific">Aquisalinus flavus</name>
    <dbReference type="NCBI Taxonomy" id="1526572"/>
    <lineage>
        <taxon>Bacteria</taxon>
        <taxon>Pseudomonadati</taxon>
        <taxon>Pseudomonadota</taxon>
        <taxon>Alphaproteobacteria</taxon>
        <taxon>Parvularculales</taxon>
        <taxon>Parvularculaceae</taxon>
        <taxon>Aquisalinus</taxon>
    </lineage>
</organism>
<gene>
    <name evidence="6 10" type="primary">pdxH</name>
    <name evidence="10" type="ORF">GCM10011342_18540</name>
</gene>
<keyword evidence="11" id="KW-1185">Reference proteome</keyword>
<feature type="binding site" evidence="6">
    <location>
        <position position="224"/>
    </location>
    <ligand>
        <name>FMN</name>
        <dbReference type="ChEBI" id="CHEBI:58210"/>
    </ligand>
</feature>
<feature type="binding site" evidence="6">
    <location>
        <begin position="100"/>
        <end position="105"/>
    </location>
    <ligand>
        <name>FMN</name>
        <dbReference type="ChEBI" id="CHEBI:58210"/>
    </ligand>
</feature>
<feature type="binding site" evidence="6">
    <location>
        <position position="105"/>
    </location>
    <ligand>
        <name>substrate</name>
    </ligand>
</feature>
<dbReference type="RefSeq" id="WP_188158687.1">
    <property type="nucleotide sequence ID" value="NZ_BMGH01000001.1"/>
</dbReference>
<feature type="binding site" evidence="6">
    <location>
        <position position="170"/>
    </location>
    <ligand>
        <name>substrate</name>
    </ligand>
</feature>
<dbReference type="InterPro" id="IPR012349">
    <property type="entry name" value="Split_barrel_FMN-bd"/>
</dbReference>
<dbReference type="EC" id="1.4.3.5" evidence="6"/>
<comment type="pathway">
    <text evidence="6">Cofactor metabolism; pyridoxal 5'-phosphate salvage; pyridoxal 5'-phosphate from pyridoxine 5'-phosphate: step 1/1.</text>
</comment>
<sequence>MDNENEQSGTSGDGRGDETIIPATPSDDDYVREADAQSDIEASEGGEAFAVDDDQGEVFTEEDPIQLFRNWLALAGRHEVNDPNAMALATVDRAGMPNVRMVLLKDVGTRGFTFYSSAESVKGLELEGTPKAALCFHWKSIRRQVRVRGTVEALSAEESDEYFASRSRGSQLGAVASFQSRVLDERETLERRIEDYDAIYKNRDIPRPDNWHGFLIQPVEIEFWVNRPYRLHDRKQFTLGKGGGWKSVNLYP</sequence>
<reference evidence="10" key="2">
    <citation type="submission" date="2020-09" db="EMBL/GenBank/DDBJ databases">
        <authorList>
            <person name="Sun Q."/>
            <person name="Zhou Y."/>
        </authorList>
    </citation>
    <scope>NUCLEOTIDE SEQUENCE</scope>
    <source>
        <strain evidence="10">CGMCC 1.12921</strain>
    </source>
</reference>
<evidence type="ECO:0000259" key="8">
    <source>
        <dbReference type="Pfam" id="PF01243"/>
    </source>
</evidence>
<evidence type="ECO:0000256" key="1">
    <source>
        <dbReference type="ARBA" id="ARBA00007301"/>
    </source>
</evidence>
<dbReference type="PROSITE" id="PS01064">
    <property type="entry name" value="PYRIDOX_OXIDASE"/>
    <property type="match status" value="1"/>
</dbReference>
<evidence type="ECO:0000313" key="10">
    <source>
        <dbReference type="EMBL" id="GGD09910.1"/>
    </source>
</evidence>
<dbReference type="SUPFAM" id="SSF50475">
    <property type="entry name" value="FMN-binding split barrel"/>
    <property type="match status" value="1"/>
</dbReference>
<dbReference type="PANTHER" id="PTHR10851:SF0">
    <property type="entry name" value="PYRIDOXINE-5'-PHOSPHATE OXIDASE"/>
    <property type="match status" value="1"/>
</dbReference>
<dbReference type="PANTHER" id="PTHR10851">
    <property type="entry name" value="PYRIDOXINE-5-PHOSPHATE OXIDASE"/>
    <property type="match status" value="1"/>
</dbReference>
<feature type="binding site" evidence="6">
    <location>
        <begin position="179"/>
        <end position="180"/>
    </location>
    <ligand>
        <name>FMN</name>
        <dbReference type="ChEBI" id="CHEBI:58210"/>
    </ligand>
</feature>
<comment type="catalytic activity">
    <reaction evidence="6">
        <text>pyridoxine 5'-phosphate + O2 = pyridoxal 5'-phosphate + H2O2</text>
        <dbReference type="Rhea" id="RHEA:15149"/>
        <dbReference type="ChEBI" id="CHEBI:15379"/>
        <dbReference type="ChEBI" id="CHEBI:16240"/>
        <dbReference type="ChEBI" id="CHEBI:58589"/>
        <dbReference type="ChEBI" id="CHEBI:597326"/>
        <dbReference type="EC" id="1.4.3.5"/>
    </reaction>
</comment>
<protein>
    <recommendedName>
        <fullName evidence="6">Pyridoxine/pyridoxamine 5'-phosphate oxidase</fullName>
        <ecNumber evidence="6">1.4.3.5</ecNumber>
    </recommendedName>
    <alternativeName>
        <fullName evidence="6">PNP/PMP oxidase</fullName>
        <shortName evidence="6">PNPOx</shortName>
    </alternativeName>
    <alternativeName>
        <fullName evidence="6">Pyridoxal 5'-phosphate synthase</fullName>
    </alternativeName>
</protein>
<comment type="similarity">
    <text evidence="1 6">Belongs to the pyridoxamine 5'-phosphate oxidase family.</text>
</comment>
<evidence type="ECO:0000256" key="2">
    <source>
        <dbReference type="ARBA" id="ARBA00022630"/>
    </source>
</evidence>
<comment type="caution">
    <text evidence="10">The sequence shown here is derived from an EMBL/GenBank/DDBJ whole genome shotgun (WGS) entry which is preliminary data.</text>
</comment>
<feature type="binding site" evidence="6">
    <location>
        <position position="234"/>
    </location>
    <ligand>
        <name>FMN</name>
        <dbReference type="ChEBI" id="CHEBI:58210"/>
    </ligand>
</feature>
<evidence type="ECO:0000256" key="4">
    <source>
        <dbReference type="ARBA" id="ARBA00023002"/>
    </source>
</evidence>
<comment type="catalytic activity">
    <reaction evidence="6">
        <text>pyridoxamine 5'-phosphate + O2 + H2O = pyridoxal 5'-phosphate + H2O2 + NH4(+)</text>
        <dbReference type="Rhea" id="RHEA:15817"/>
        <dbReference type="ChEBI" id="CHEBI:15377"/>
        <dbReference type="ChEBI" id="CHEBI:15379"/>
        <dbReference type="ChEBI" id="CHEBI:16240"/>
        <dbReference type="ChEBI" id="CHEBI:28938"/>
        <dbReference type="ChEBI" id="CHEBI:58451"/>
        <dbReference type="ChEBI" id="CHEBI:597326"/>
        <dbReference type="EC" id="1.4.3.5"/>
    </reaction>
</comment>
<keyword evidence="5 6" id="KW-0664">Pyridoxine biosynthesis</keyword>
<dbReference type="InterPro" id="IPR011576">
    <property type="entry name" value="Pyridox_Oxase_N"/>
</dbReference>
<comment type="subunit">
    <text evidence="6">Homodimer.</text>
</comment>
<feature type="binding site" evidence="6">
    <location>
        <position position="162"/>
    </location>
    <ligand>
        <name>substrate</name>
    </ligand>
</feature>
<keyword evidence="4 6" id="KW-0560">Oxidoreductase</keyword>
<evidence type="ECO:0000256" key="7">
    <source>
        <dbReference type="SAM" id="MobiDB-lite"/>
    </source>
</evidence>
<dbReference type="Pfam" id="PF10590">
    <property type="entry name" value="PNP_phzG_C"/>
    <property type="match status" value="1"/>
</dbReference>
<accession>A0A8J2V390</accession>
<comment type="caution">
    <text evidence="6">Lacks conserved residue(s) required for the propagation of feature annotation.</text>
</comment>
<dbReference type="InterPro" id="IPR019576">
    <property type="entry name" value="Pyridoxamine_oxidase_dimer_C"/>
</dbReference>
<feature type="binding site" evidence="6">
    <location>
        <position position="166"/>
    </location>
    <ligand>
        <name>substrate</name>
    </ligand>
</feature>
<dbReference type="InterPro" id="IPR019740">
    <property type="entry name" value="Pyridox_Oxase_CS"/>
</dbReference>
<feature type="binding site" evidence="6">
    <location>
        <position position="144"/>
    </location>
    <ligand>
        <name>FMN</name>
        <dbReference type="ChEBI" id="CHEBI:58210"/>
    </ligand>
</feature>
<reference evidence="10" key="1">
    <citation type="journal article" date="2014" name="Int. J. Syst. Evol. Microbiol.">
        <title>Complete genome sequence of Corynebacterium casei LMG S-19264T (=DSM 44701T), isolated from a smear-ripened cheese.</title>
        <authorList>
            <consortium name="US DOE Joint Genome Institute (JGI-PGF)"/>
            <person name="Walter F."/>
            <person name="Albersmeier A."/>
            <person name="Kalinowski J."/>
            <person name="Ruckert C."/>
        </authorList>
    </citation>
    <scope>NUCLEOTIDE SEQUENCE</scope>
    <source>
        <strain evidence="10">CGMCC 1.12921</strain>
    </source>
</reference>
<dbReference type="NCBIfam" id="TIGR00558">
    <property type="entry name" value="pdxH"/>
    <property type="match status" value="1"/>
</dbReference>
<feature type="compositionally biased region" description="Acidic residues" evidence="7">
    <location>
        <begin position="36"/>
        <end position="46"/>
    </location>
</feature>
<dbReference type="GO" id="GO:0010181">
    <property type="term" value="F:FMN binding"/>
    <property type="evidence" value="ECO:0007669"/>
    <property type="project" value="UniProtKB-UniRule"/>
</dbReference>
<proteinExistence type="inferred from homology"/>
<feature type="binding site" evidence="6">
    <location>
        <begin position="230"/>
        <end position="232"/>
    </location>
    <ligand>
        <name>substrate</name>
    </ligand>
</feature>
<feature type="region of interest" description="Disordered" evidence="7">
    <location>
        <begin position="1"/>
        <end position="46"/>
    </location>
</feature>
<dbReference type="NCBIfam" id="NF004231">
    <property type="entry name" value="PRK05679.1"/>
    <property type="match status" value="1"/>
</dbReference>
<feature type="domain" description="Pyridoxamine 5'-phosphate oxidase N-terminal" evidence="8">
    <location>
        <begin position="79"/>
        <end position="197"/>
    </location>
</feature>
<feature type="domain" description="Pyridoxine 5'-phosphate oxidase dimerisation C-terminal" evidence="9">
    <location>
        <begin position="211"/>
        <end position="252"/>
    </location>
</feature>
<evidence type="ECO:0000259" key="9">
    <source>
        <dbReference type="Pfam" id="PF10590"/>
    </source>
</evidence>
<comment type="function">
    <text evidence="6">Catalyzes the oxidation of either pyridoxine 5'-phosphate (PNP) or pyridoxamine 5'-phosphate (PMP) into pyridoxal 5'-phosphate (PLP).</text>
</comment>
<dbReference type="Proteomes" id="UP000613582">
    <property type="component" value="Unassembled WGS sequence"/>
</dbReference>
<dbReference type="HAMAP" id="MF_01629">
    <property type="entry name" value="PdxH"/>
    <property type="match status" value="1"/>
</dbReference>
<dbReference type="GO" id="GO:0008615">
    <property type="term" value="P:pyridoxine biosynthetic process"/>
    <property type="evidence" value="ECO:0007669"/>
    <property type="project" value="UniProtKB-UniRule"/>
</dbReference>
<dbReference type="GO" id="GO:0004733">
    <property type="term" value="F:pyridoxamine phosphate oxidase activity"/>
    <property type="evidence" value="ECO:0007669"/>
    <property type="project" value="UniProtKB-UniRule"/>
</dbReference>
<dbReference type="InterPro" id="IPR000659">
    <property type="entry name" value="Pyridox_Oxase"/>
</dbReference>
<feature type="binding site" evidence="6">
    <location>
        <begin position="115"/>
        <end position="116"/>
    </location>
    <ligand>
        <name>FMN</name>
        <dbReference type="ChEBI" id="CHEBI:58210"/>
    </ligand>
</feature>
<evidence type="ECO:0000313" key="11">
    <source>
        <dbReference type="Proteomes" id="UP000613582"/>
    </source>
</evidence>
<evidence type="ECO:0000256" key="3">
    <source>
        <dbReference type="ARBA" id="ARBA00022643"/>
    </source>
</evidence>
<comment type="cofactor">
    <cofactor evidence="6">
        <name>FMN</name>
        <dbReference type="ChEBI" id="CHEBI:58210"/>
    </cofactor>
    <text evidence="6">Binds 1 FMN per subunit.</text>
</comment>
<feature type="binding site" evidence="6">
    <location>
        <position position="122"/>
    </location>
    <ligand>
        <name>FMN</name>
        <dbReference type="ChEBI" id="CHEBI:58210"/>
    </ligand>
</feature>
<feature type="compositionally biased region" description="Polar residues" evidence="7">
    <location>
        <begin position="1"/>
        <end position="10"/>
    </location>
</feature>
<dbReference type="Pfam" id="PF01243">
    <property type="entry name" value="PNPOx_N"/>
    <property type="match status" value="1"/>
</dbReference>
<name>A0A8J2V390_9PROT</name>
<dbReference type="AlphaFoldDB" id="A0A8J2V390"/>
<dbReference type="EMBL" id="BMGH01000001">
    <property type="protein sequence ID" value="GGD09910.1"/>
    <property type="molecule type" value="Genomic_DNA"/>
</dbReference>
<dbReference type="Gene3D" id="2.30.110.10">
    <property type="entry name" value="Electron Transport, Fmn-binding Protein, Chain A"/>
    <property type="match status" value="1"/>
</dbReference>
<evidence type="ECO:0000256" key="5">
    <source>
        <dbReference type="ARBA" id="ARBA00023096"/>
    </source>
</evidence>
<keyword evidence="2 6" id="KW-0285">Flavoprotein</keyword>
<keyword evidence="3 6" id="KW-0288">FMN</keyword>
<dbReference type="UniPathway" id="UPA01068">
    <property type="reaction ID" value="UER00304"/>
</dbReference>
<comment type="pathway">
    <text evidence="6">Cofactor metabolism; pyridoxal 5'-phosphate salvage; pyridoxal 5'-phosphate from pyridoxamine 5'-phosphate: step 1/1.</text>
</comment>